<evidence type="ECO:0000256" key="2">
    <source>
        <dbReference type="ARBA" id="ARBA00022723"/>
    </source>
</evidence>
<dbReference type="Gene3D" id="2.60.120.620">
    <property type="entry name" value="q2cbj1_9rhob like domain"/>
    <property type="match status" value="1"/>
</dbReference>
<protein>
    <submittedName>
        <fullName evidence="9">Iron-uptake factor PiuC</fullName>
    </submittedName>
</protein>
<dbReference type="KEGG" id="mec:Q7C_1863"/>
<dbReference type="SMART" id="SM00702">
    <property type="entry name" value="P4Hc"/>
    <property type="match status" value="1"/>
</dbReference>
<dbReference type="NCBIfam" id="NF003974">
    <property type="entry name" value="PRK05467.1-3"/>
    <property type="match status" value="1"/>
</dbReference>
<proteinExistence type="inferred from homology"/>
<evidence type="ECO:0000256" key="7">
    <source>
        <dbReference type="HAMAP-Rule" id="MF_00657"/>
    </source>
</evidence>
<dbReference type="GO" id="GO:0006879">
    <property type="term" value="P:intracellular iron ion homeostasis"/>
    <property type="evidence" value="ECO:0007669"/>
    <property type="project" value="TreeGrafter"/>
</dbReference>
<dbReference type="NCBIfam" id="NF003975">
    <property type="entry name" value="PRK05467.1-4"/>
    <property type="match status" value="1"/>
</dbReference>
<dbReference type="PANTHER" id="PTHR41536:SF1">
    <property type="entry name" value="PKHD-TYPE HYDROXYLASE YBIX"/>
    <property type="match status" value="1"/>
</dbReference>
<dbReference type="GO" id="GO:0006974">
    <property type="term" value="P:DNA damage response"/>
    <property type="evidence" value="ECO:0007669"/>
    <property type="project" value="TreeGrafter"/>
</dbReference>
<dbReference type="PATRIC" id="fig|754477.3.peg.1834"/>
<dbReference type="GO" id="GO:0005506">
    <property type="term" value="F:iron ion binding"/>
    <property type="evidence" value="ECO:0007669"/>
    <property type="project" value="UniProtKB-UniRule"/>
</dbReference>
<dbReference type="eggNOG" id="COG3128">
    <property type="taxonomic scope" value="Bacteria"/>
</dbReference>
<keyword evidence="10" id="KW-1185">Reference proteome</keyword>
<evidence type="ECO:0000259" key="8">
    <source>
        <dbReference type="PROSITE" id="PS51471"/>
    </source>
</evidence>
<evidence type="ECO:0000313" key="10">
    <source>
        <dbReference type="Proteomes" id="UP000009145"/>
    </source>
</evidence>
<dbReference type="EMBL" id="CP003380">
    <property type="protein sequence ID" value="AFJ03004.1"/>
    <property type="molecule type" value="Genomic_DNA"/>
</dbReference>
<feature type="binding site" evidence="7">
    <location>
        <position position="94"/>
    </location>
    <ligand>
        <name>Fe cation</name>
        <dbReference type="ChEBI" id="CHEBI:24875"/>
    </ligand>
</feature>
<evidence type="ECO:0000256" key="1">
    <source>
        <dbReference type="ARBA" id="ARBA00001961"/>
    </source>
</evidence>
<dbReference type="RefSeq" id="WP_014704424.1">
    <property type="nucleotide sequence ID" value="NC_017856.1"/>
</dbReference>
<dbReference type="InterPro" id="IPR023550">
    <property type="entry name" value="PKHD_hydroxylase"/>
</dbReference>
<keyword evidence="4 7" id="KW-0223">Dioxygenase</keyword>
<keyword evidence="6 7" id="KW-0408">Iron</keyword>
<evidence type="ECO:0000256" key="5">
    <source>
        <dbReference type="ARBA" id="ARBA00023002"/>
    </source>
</evidence>
<keyword evidence="2 7" id="KW-0479">Metal-binding</keyword>
<dbReference type="HAMAP" id="MF_00657">
    <property type="entry name" value="Hydroxyl_YbiX"/>
    <property type="match status" value="1"/>
</dbReference>
<dbReference type="GO" id="GO:0016706">
    <property type="term" value="F:2-oxoglutarate-dependent dioxygenase activity"/>
    <property type="evidence" value="ECO:0007669"/>
    <property type="project" value="UniProtKB-UniRule"/>
</dbReference>
<dbReference type="Gene3D" id="4.10.860.20">
    <property type="entry name" value="Rabenosyn, Rab binding domain"/>
    <property type="match status" value="1"/>
</dbReference>
<dbReference type="InterPro" id="IPR005123">
    <property type="entry name" value="Oxoglu/Fe-dep_dioxygenase_dom"/>
</dbReference>
<dbReference type="PROSITE" id="PS51471">
    <property type="entry name" value="FE2OG_OXY"/>
    <property type="match status" value="1"/>
</dbReference>
<dbReference type="Pfam" id="PF13640">
    <property type="entry name" value="2OG-FeII_Oxy_3"/>
    <property type="match status" value="1"/>
</dbReference>
<evidence type="ECO:0000313" key="9">
    <source>
        <dbReference type="EMBL" id="AFJ03004.1"/>
    </source>
</evidence>
<feature type="binding site" evidence="7">
    <location>
        <position position="151"/>
    </location>
    <ligand>
        <name>Fe cation</name>
        <dbReference type="ChEBI" id="CHEBI:24875"/>
    </ligand>
</feature>
<sequence>MILQLSSCFSPTDLDVIQEVARETDFYHGEHTAGRAAKQVKQNQQADSVATKGMLSMVEQRLLKNDLFLQATRPAKFVRLMLSRYQSGMYYGNHVDEAVIDNQRTDISFTLFLSDSTDYQGGELVLADHSGDRAWKLPAGELVLYPSTYLHRVNPVTDGERLVIVGWLTSRIRDPIQREMLFDLELSLRGEFDANGKTEQYDRLSKVRNNLLRYWLDS</sequence>
<dbReference type="PANTHER" id="PTHR41536">
    <property type="entry name" value="PKHD-TYPE HYDROXYLASE YBIX"/>
    <property type="match status" value="1"/>
</dbReference>
<comment type="cofactor">
    <cofactor evidence="7">
        <name>Fe(2+)</name>
        <dbReference type="ChEBI" id="CHEBI:29033"/>
    </cofactor>
    <text evidence="7">Binds 1 Fe(2+) ion per subunit.</text>
</comment>
<keyword evidence="5 7" id="KW-0560">Oxidoreductase</keyword>
<feature type="domain" description="Fe2OG dioxygenase" evidence="8">
    <location>
        <begin position="76"/>
        <end position="170"/>
    </location>
</feature>
<dbReference type="HOGENOM" id="CLU_106663_0_0_6"/>
<feature type="binding site" evidence="7">
    <location>
        <position position="161"/>
    </location>
    <ligand>
        <name>2-oxoglutarate</name>
        <dbReference type="ChEBI" id="CHEBI:16810"/>
    </ligand>
</feature>
<name>I1YJB1_METFJ</name>
<evidence type="ECO:0000256" key="6">
    <source>
        <dbReference type="ARBA" id="ARBA00023004"/>
    </source>
</evidence>
<reference evidence="9 10" key="1">
    <citation type="journal article" date="2012" name="J. Bacteriol.">
        <title>Complete genome sequences of Methylophaga sp. strain JAM1 and Methylophaga sp. strain JAM7.</title>
        <authorList>
            <person name="Villeneuve C."/>
            <person name="Martineau C."/>
            <person name="Mauffrey F."/>
            <person name="Villemur R."/>
        </authorList>
    </citation>
    <scope>NUCLEOTIDE SEQUENCE [LARGE SCALE GENOMIC DNA]</scope>
    <source>
        <strain evidence="9 10">JAM7</strain>
    </source>
</reference>
<dbReference type="STRING" id="754477.Q7C_1863"/>
<keyword evidence="3 7" id="KW-0847">Vitamin C</keyword>
<dbReference type="InterPro" id="IPR044862">
    <property type="entry name" value="Pro_4_hyd_alph_FE2OG_OXY"/>
</dbReference>
<evidence type="ECO:0000256" key="3">
    <source>
        <dbReference type="ARBA" id="ARBA00022896"/>
    </source>
</evidence>
<organism evidence="9 10">
    <name type="scientific">Methylophaga frappieri (strain ATCC BAA-2434 / DSM 25690 / JAM7)</name>
    <dbReference type="NCBI Taxonomy" id="754477"/>
    <lineage>
        <taxon>Bacteria</taxon>
        <taxon>Pseudomonadati</taxon>
        <taxon>Pseudomonadota</taxon>
        <taxon>Gammaproteobacteria</taxon>
        <taxon>Thiotrichales</taxon>
        <taxon>Piscirickettsiaceae</taxon>
        <taxon>Methylophaga</taxon>
    </lineage>
</organism>
<feature type="binding site" evidence="7">
    <location>
        <position position="96"/>
    </location>
    <ligand>
        <name>Fe cation</name>
        <dbReference type="ChEBI" id="CHEBI:24875"/>
    </ligand>
</feature>
<dbReference type="GO" id="GO:0031418">
    <property type="term" value="F:L-ascorbic acid binding"/>
    <property type="evidence" value="ECO:0007669"/>
    <property type="project" value="UniProtKB-KW"/>
</dbReference>
<evidence type="ECO:0000256" key="4">
    <source>
        <dbReference type="ARBA" id="ARBA00022964"/>
    </source>
</evidence>
<dbReference type="Proteomes" id="UP000009145">
    <property type="component" value="Chromosome"/>
</dbReference>
<dbReference type="InterPro" id="IPR006620">
    <property type="entry name" value="Pro_4_hyd_alph"/>
</dbReference>
<dbReference type="AlphaFoldDB" id="I1YJB1"/>
<gene>
    <name evidence="9" type="ordered locus">Q7C_1863</name>
</gene>
<accession>I1YJB1</accession>
<comment type="cofactor">
    <cofactor evidence="1 7">
        <name>L-ascorbate</name>
        <dbReference type="ChEBI" id="CHEBI:38290"/>
    </cofactor>
</comment>